<accession>A0ACB9FPV9</accession>
<sequence>MVKLTLLFLDEPTAFGLILQRFEESSNCLKDTGEATKGCSSSLLCSGLLAMKGCSTSLSCSGCFFSSFCNGFHIPQRKSNTEKERASDMYKLNATFMARSHNE</sequence>
<evidence type="ECO:0000313" key="2">
    <source>
        <dbReference type="Proteomes" id="UP001055879"/>
    </source>
</evidence>
<keyword evidence="2" id="KW-1185">Reference proteome</keyword>
<proteinExistence type="predicted"/>
<name>A0ACB9FPV9_ARCLA</name>
<reference evidence="2" key="1">
    <citation type="journal article" date="2022" name="Mol. Ecol. Resour.">
        <title>The genomes of chicory, endive, great burdock and yacon provide insights into Asteraceae palaeo-polyploidization history and plant inulin production.</title>
        <authorList>
            <person name="Fan W."/>
            <person name="Wang S."/>
            <person name="Wang H."/>
            <person name="Wang A."/>
            <person name="Jiang F."/>
            <person name="Liu H."/>
            <person name="Zhao H."/>
            <person name="Xu D."/>
            <person name="Zhang Y."/>
        </authorList>
    </citation>
    <scope>NUCLEOTIDE SEQUENCE [LARGE SCALE GENOMIC DNA]</scope>
    <source>
        <strain evidence="2">cv. Niubang</strain>
    </source>
</reference>
<comment type="caution">
    <text evidence="1">The sequence shown here is derived from an EMBL/GenBank/DDBJ whole genome shotgun (WGS) entry which is preliminary data.</text>
</comment>
<gene>
    <name evidence="1" type="ORF">L6452_04159</name>
</gene>
<dbReference type="EMBL" id="CM042047">
    <property type="protein sequence ID" value="KAI3772963.1"/>
    <property type="molecule type" value="Genomic_DNA"/>
</dbReference>
<reference evidence="1 2" key="2">
    <citation type="journal article" date="2022" name="Mol. Ecol. Resour.">
        <title>The genomes of chicory, endive, great burdock and yacon provide insights into Asteraceae paleo-polyploidization history and plant inulin production.</title>
        <authorList>
            <person name="Fan W."/>
            <person name="Wang S."/>
            <person name="Wang H."/>
            <person name="Wang A."/>
            <person name="Jiang F."/>
            <person name="Liu H."/>
            <person name="Zhao H."/>
            <person name="Xu D."/>
            <person name="Zhang Y."/>
        </authorList>
    </citation>
    <scope>NUCLEOTIDE SEQUENCE [LARGE SCALE GENOMIC DNA]</scope>
    <source>
        <strain evidence="2">cv. Niubang</strain>
    </source>
</reference>
<organism evidence="1 2">
    <name type="scientific">Arctium lappa</name>
    <name type="common">Greater burdock</name>
    <name type="synonym">Lappa major</name>
    <dbReference type="NCBI Taxonomy" id="4217"/>
    <lineage>
        <taxon>Eukaryota</taxon>
        <taxon>Viridiplantae</taxon>
        <taxon>Streptophyta</taxon>
        <taxon>Embryophyta</taxon>
        <taxon>Tracheophyta</taxon>
        <taxon>Spermatophyta</taxon>
        <taxon>Magnoliopsida</taxon>
        <taxon>eudicotyledons</taxon>
        <taxon>Gunneridae</taxon>
        <taxon>Pentapetalae</taxon>
        <taxon>asterids</taxon>
        <taxon>campanulids</taxon>
        <taxon>Asterales</taxon>
        <taxon>Asteraceae</taxon>
        <taxon>Carduoideae</taxon>
        <taxon>Cardueae</taxon>
        <taxon>Arctiinae</taxon>
        <taxon>Arctium</taxon>
    </lineage>
</organism>
<dbReference type="Proteomes" id="UP001055879">
    <property type="component" value="Linkage Group LG01"/>
</dbReference>
<evidence type="ECO:0000313" key="1">
    <source>
        <dbReference type="EMBL" id="KAI3772963.1"/>
    </source>
</evidence>
<protein>
    <submittedName>
        <fullName evidence="1">Uncharacterized protein</fullName>
    </submittedName>
</protein>